<accession>A0A9N8HU56</accession>
<evidence type="ECO:0000313" key="2">
    <source>
        <dbReference type="EMBL" id="CAB9524935.1"/>
    </source>
</evidence>
<dbReference type="AlphaFoldDB" id="A0A9N8HU56"/>
<feature type="chain" id="PRO_5040234070" evidence="1">
    <location>
        <begin position="23"/>
        <end position="362"/>
    </location>
</feature>
<proteinExistence type="predicted"/>
<name>A0A9N8HU56_9STRA</name>
<keyword evidence="3" id="KW-1185">Reference proteome</keyword>
<feature type="signal peptide" evidence="1">
    <location>
        <begin position="1"/>
        <end position="22"/>
    </location>
</feature>
<comment type="caution">
    <text evidence="2">The sequence shown here is derived from an EMBL/GenBank/DDBJ whole genome shotgun (WGS) entry which is preliminary data.</text>
</comment>
<dbReference type="PROSITE" id="PS51257">
    <property type="entry name" value="PROKAR_LIPOPROTEIN"/>
    <property type="match status" value="1"/>
</dbReference>
<reference evidence="2" key="1">
    <citation type="submission" date="2020-06" db="EMBL/GenBank/DDBJ databases">
        <authorList>
            <consortium name="Plant Systems Biology data submission"/>
        </authorList>
    </citation>
    <scope>NUCLEOTIDE SEQUENCE</scope>
    <source>
        <strain evidence="2">D6</strain>
    </source>
</reference>
<dbReference type="EMBL" id="CAICTM010001604">
    <property type="protein sequence ID" value="CAB9524935.1"/>
    <property type="molecule type" value="Genomic_DNA"/>
</dbReference>
<gene>
    <name evidence="2" type="ORF">SEMRO_1606_G285530.1</name>
</gene>
<protein>
    <submittedName>
        <fullName evidence="2">Uncharacterized protein</fullName>
    </submittedName>
</protein>
<sequence length="362" mass="41312">MMIVKATIVPFFLLLWASSCRASADIEEFFTDLEDIPNPSWFSLKETLVVGENSYGPAYGSTIQVNHDAVQVGRYAHREISRPTALHSVTNSHVSPKDWDQMSRWYQEDGNTQVFRLFPGDDTIRNSRVNAPRSEAYGLVGWLRGDGWFEWSGRYTFLKVRPGAVLQIKHNSTYWSLQLILEENADGTFDLKYVKLRNISAKTLLMQDVVGKGVDIRVLDDGENHKVYVNGELKVTNKMTDRPEGEDNRARWGLYSPKSAMDRDILMFVTGAYVGPALEESDDWTDPETDSPKNIWGFWGGFFDWLVPDKVKAWFSNRPGFDSYKEGSADLLALIEKLDAEPDPSFYDKYYSNPDNEGYGYL</sequence>
<dbReference type="OrthoDB" id="51606at2759"/>
<evidence type="ECO:0000313" key="3">
    <source>
        <dbReference type="Proteomes" id="UP001153069"/>
    </source>
</evidence>
<dbReference type="Proteomes" id="UP001153069">
    <property type="component" value="Unassembled WGS sequence"/>
</dbReference>
<keyword evidence="1" id="KW-0732">Signal</keyword>
<evidence type="ECO:0000256" key="1">
    <source>
        <dbReference type="SAM" id="SignalP"/>
    </source>
</evidence>
<organism evidence="2 3">
    <name type="scientific">Seminavis robusta</name>
    <dbReference type="NCBI Taxonomy" id="568900"/>
    <lineage>
        <taxon>Eukaryota</taxon>
        <taxon>Sar</taxon>
        <taxon>Stramenopiles</taxon>
        <taxon>Ochrophyta</taxon>
        <taxon>Bacillariophyta</taxon>
        <taxon>Bacillariophyceae</taxon>
        <taxon>Bacillariophycidae</taxon>
        <taxon>Naviculales</taxon>
        <taxon>Naviculaceae</taxon>
        <taxon>Seminavis</taxon>
    </lineage>
</organism>